<feature type="DNA-binding region" description="Fork-head" evidence="4">
    <location>
        <begin position="54"/>
        <end position="148"/>
    </location>
</feature>
<dbReference type="PROSITE" id="PS00657">
    <property type="entry name" value="FORK_HEAD_1"/>
    <property type="match status" value="1"/>
</dbReference>
<dbReference type="PROSITE" id="PS00658">
    <property type="entry name" value="FORK_HEAD_2"/>
    <property type="match status" value="1"/>
</dbReference>
<feature type="domain" description="Fork-head" evidence="6">
    <location>
        <begin position="54"/>
        <end position="148"/>
    </location>
</feature>
<dbReference type="InterPro" id="IPR036388">
    <property type="entry name" value="WH-like_DNA-bd_sf"/>
</dbReference>
<evidence type="ECO:0000256" key="3">
    <source>
        <dbReference type="ARBA" id="ARBA00023242"/>
    </source>
</evidence>
<name>A0ABQ0ENY6_APOSI</name>
<dbReference type="EMBL" id="BAAFST010000004">
    <property type="protein sequence ID" value="GAB1288481.1"/>
    <property type="molecule type" value="Genomic_DNA"/>
</dbReference>
<dbReference type="SUPFAM" id="SSF46785">
    <property type="entry name" value="Winged helix' DNA-binding domain"/>
    <property type="match status" value="1"/>
</dbReference>
<dbReference type="SMART" id="SM00339">
    <property type="entry name" value="FH"/>
    <property type="match status" value="1"/>
</dbReference>
<dbReference type="InterPro" id="IPR036390">
    <property type="entry name" value="WH_DNA-bd_sf"/>
</dbReference>
<accession>A0ABQ0ENY6</accession>
<keyword evidence="3 4" id="KW-0539">Nucleus</keyword>
<evidence type="ECO:0000256" key="4">
    <source>
        <dbReference type="PROSITE-ProRule" id="PRU00089"/>
    </source>
</evidence>
<feature type="region of interest" description="Disordered" evidence="5">
    <location>
        <begin position="19"/>
        <end position="52"/>
    </location>
</feature>
<dbReference type="Pfam" id="PF00250">
    <property type="entry name" value="Forkhead"/>
    <property type="match status" value="1"/>
</dbReference>
<reference evidence="7 8" key="1">
    <citation type="submission" date="2024-08" db="EMBL/GenBank/DDBJ databases">
        <title>The draft genome of Apodemus speciosus.</title>
        <authorList>
            <person name="Nabeshima K."/>
            <person name="Suzuki S."/>
            <person name="Onuma M."/>
        </authorList>
    </citation>
    <scope>NUCLEOTIDE SEQUENCE [LARGE SCALE GENOMIC DNA]</scope>
    <source>
        <strain evidence="7">IB14-021</strain>
    </source>
</reference>
<evidence type="ECO:0000313" key="7">
    <source>
        <dbReference type="EMBL" id="GAB1288481.1"/>
    </source>
</evidence>
<dbReference type="InterPro" id="IPR001766">
    <property type="entry name" value="Fork_head_dom"/>
</dbReference>
<dbReference type="InterPro" id="IPR018122">
    <property type="entry name" value="TF_fork_head_CS_1"/>
</dbReference>
<sequence length="370" mass="37825">MTAESAPPPAPQPEALAAVKEERGEEAAGAGVPAEAAGRGSGGRRRKRPLQRGKPPYSYIALIAMAIAHAPERRLTLGGIYKFITERFPFYRDNPKKWQNSIRHNLTLNDCFLKIPREAGRPGKGNYWALDPNAEDMFESGSFLRRRKRFKRSDLSTYPAYMHDAAAAAAAAAAAIFPGAVPAARPAYPGAVYAGYAPPLAAPPPVYYPAASPGPCRVFGLVPERPLSPDLGPAPSAAGGSYAFAAAAGAAGTGSFQPAVCTGARPVNPAAYAAAYAGPDGAYPQGASSALFAAAAGRLAGPASPSAGGGSGGVEATVDFYGRTSPGQFGAALGPCYNPGGQLGAGGGSAYHSRHTTAYPGAVDRFVSAM</sequence>
<comment type="subcellular location">
    <subcellularLocation>
        <location evidence="1 4">Nucleus</location>
    </subcellularLocation>
</comment>
<evidence type="ECO:0000256" key="1">
    <source>
        <dbReference type="ARBA" id="ARBA00004123"/>
    </source>
</evidence>
<gene>
    <name evidence="7" type="ORF">APTSU1_000371100</name>
</gene>
<dbReference type="Gene3D" id="1.10.10.10">
    <property type="entry name" value="Winged helix-like DNA-binding domain superfamily/Winged helix DNA-binding domain"/>
    <property type="match status" value="1"/>
</dbReference>
<dbReference type="PANTHER" id="PTHR11829">
    <property type="entry name" value="FORKHEAD BOX PROTEIN"/>
    <property type="match status" value="1"/>
</dbReference>
<dbReference type="PROSITE" id="PS50039">
    <property type="entry name" value="FORK_HEAD_3"/>
    <property type="match status" value="1"/>
</dbReference>
<dbReference type="Proteomes" id="UP001623349">
    <property type="component" value="Unassembled WGS sequence"/>
</dbReference>
<evidence type="ECO:0000259" key="6">
    <source>
        <dbReference type="PROSITE" id="PS50039"/>
    </source>
</evidence>
<dbReference type="PANTHER" id="PTHR11829:SF368">
    <property type="entry name" value="FORKHEAD BOX PROTEIN E1"/>
    <property type="match status" value="1"/>
</dbReference>
<organism evidence="7 8">
    <name type="scientific">Apodemus speciosus</name>
    <name type="common">Large Japanese field mouse</name>
    <dbReference type="NCBI Taxonomy" id="105296"/>
    <lineage>
        <taxon>Eukaryota</taxon>
        <taxon>Metazoa</taxon>
        <taxon>Chordata</taxon>
        <taxon>Craniata</taxon>
        <taxon>Vertebrata</taxon>
        <taxon>Euteleostomi</taxon>
        <taxon>Mammalia</taxon>
        <taxon>Eutheria</taxon>
        <taxon>Euarchontoglires</taxon>
        <taxon>Glires</taxon>
        <taxon>Rodentia</taxon>
        <taxon>Myomorpha</taxon>
        <taxon>Muroidea</taxon>
        <taxon>Muridae</taxon>
        <taxon>Murinae</taxon>
        <taxon>Apodemus</taxon>
    </lineage>
</organism>
<evidence type="ECO:0000256" key="5">
    <source>
        <dbReference type="SAM" id="MobiDB-lite"/>
    </source>
</evidence>
<dbReference type="InterPro" id="IPR030456">
    <property type="entry name" value="TF_fork_head_CS_2"/>
</dbReference>
<dbReference type="CDD" id="cd20019">
    <property type="entry name" value="FH_FOXE"/>
    <property type="match status" value="1"/>
</dbReference>
<dbReference type="PRINTS" id="PR00053">
    <property type="entry name" value="FORKHEAD"/>
</dbReference>
<feature type="compositionally biased region" description="Basic residues" evidence="5">
    <location>
        <begin position="42"/>
        <end position="51"/>
    </location>
</feature>
<proteinExistence type="predicted"/>
<comment type="caution">
    <text evidence="7">The sequence shown here is derived from an EMBL/GenBank/DDBJ whole genome shotgun (WGS) entry which is preliminary data.</text>
</comment>
<protein>
    <submittedName>
        <fullName evidence="7">Forkhead box protein E1</fullName>
    </submittedName>
</protein>
<keyword evidence="8" id="KW-1185">Reference proteome</keyword>
<evidence type="ECO:0000256" key="2">
    <source>
        <dbReference type="ARBA" id="ARBA00023125"/>
    </source>
</evidence>
<evidence type="ECO:0000313" key="8">
    <source>
        <dbReference type="Proteomes" id="UP001623349"/>
    </source>
</evidence>
<feature type="compositionally biased region" description="Low complexity" evidence="5">
    <location>
        <begin position="27"/>
        <end position="38"/>
    </location>
</feature>
<keyword evidence="2 4" id="KW-0238">DNA-binding</keyword>
<dbReference type="InterPro" id="IPR050211">
    <property type="entry name" value="FOX_domain-containing"/>
</dbReference>